<protein>
    <recommendedName>
        <fullName evidence="3">YjcQ protein</fullName>
    </recommendedName>
</protein>
<dbReference type="InterPro" id="IPR036390">
    <property type="entry name" value="WH_DNA-bd_sf"/>
</dbReference>
<name>A0A0L0WF33_GOTPU</name>
<dbReference type="EMBL" id="LGSS01000001">
    <property type="protein sequence ID" value="KNF10093.1"/>
    <property type="molecule type" value="Genomic_DNA"/>
</dbReference>
<accession>A0A0L0WF33</accession>
<evidence type="ECO:0000313" key="2">
    <source>
        <dbReference type="Proteomes" id="UP000037267"/>
    </source>
</evidence>
<reference evidence="2" key="1">
    <citation type="submission" date="2015-07" db="EMBL/GenBank/DDBJ databases">
        <title>Draft genome sequence of the purine-degrading Gottschalkia purinilyticum DSM 1384 (formerly Clostridium purinilyticum).</title>
        <authorList>
            <person name="Poehlein A."/>
            <person name="Schiel-Bengelsdorf B."/>
            <person name="Bengelsdorf F.R."/>
            <person name="Daniel R."/>
            <person name="Duerre P."/>
        </authorList>
    </citation>
    <scope>NUCLEOTIDE SEQUENCE [LARGE SCALE GENOMIC DNA]</scope>
    <source>
        <strain evidence="2">DSM 1384</strain>
    </source>
</reference>
<dbReference type="InterPro" id="IPR018597">
    <property type="entry name" value="Phage_Tuc2009_YjcQ"/>
</dbReference>
<dbReference type="Proteomes" id="UP000037267">
    <property type="component" value="Unassembled WGS sequence"/>
</dbReference>
<dbReference type="InterPro" id="IPR036388">
    <property type="entry name" value="WH-like_DNA-bd_sf"/>
</dbReference>
<sequence>METMKIIYKILERLDKAMDEERFDWNEIDHNTFGITKIRWVRIMHIMNENGFIDGVSIVNTIGQKNSEVRFIDIRITLKGLEYLAENSNMGKLITTAKLLKDIIPDI</sequence>
<dbReference type="STRING" id="1503.CLPU_1c02580"/>
<dbReference type="Pfam" id="PF09639">
    <property type="entry name" value="YjcQ"/>
    <property type="match status" value="1"/>
</dbReference>
<gene>
    <name evidence="1" type="ORF">CLPU_1c02580</name>
</gene>
<evidence type="ECO:0008006" key="3">
    <source>
        <dbReference type="Google" id="ProtNLM"/>
    </source>
</evidence>
<evidence type="ECO:0000313" key="1">
    <source>
        <dbReference type="EMBL" id="KNF10093.1"/>
    </source>
</evidence>
<dbReference type="SUPFAM" id="SSF46785">
    <property type="entry name" value="Winged helix' DNA-binding domain"/>
    <property type="match status" value="1"/>
</dbReference>
<organism evidence="1 2">
    <name type="scientific">Gottschalkia purinilytica</name>
    <name type="common">Clostridium purinilyticum</name>
    <dbReference type="NCBI Taxonomy" id="1503"/>
    <lineage>
        <taxon>Bacteria</taxon>
        <taxon>Bacillati</taxon>
        <taxon>Bacillota</taxon>
        <taxon>Tissierellia</taxon>
        <taxon>Tissierellales</taxon>
        <taxon>Gottschalkiaceae</taxon>
        <taxon>Gottschalkia</taxon>
    </lineage>
</organism>
<comment type="caution">
    <text evidence="1">The sequence shown here is derived from an EMBL/GenBank/DDBJ whole genome shotgun (WGS) entry which is preliminary data.</text>
</comment>
<keyword evidence="2" id="KW-1185">Reference proteome</keyword>
<dbReference type="AlphaFoldDB" id="A0A0L0WF33"/>
<dbReference type="Gene3D" id="1.10.10.10">
    <property type="entry name" value="Winged helix-like DNA-binding domain superfamily/Winged helix DNA-binding domain"/>
    <property type="match status" value="1"/>
</dbReference>
<proteinExistence type="predicted"/>